<comment type="caution">
    <text evidence="5">The sequence shown here is derived from an EMBL/GenBank/DDBJ whole genome shotgun (WGS) entry which is preliminary data.</text>
</comment>
<dbReference type="InterPro" id="IPR015889">
    <property type="entry name" value="Intradiol_dOase_core"/>
</dbReference>
<feature type="domain" description="Intradiol ring-cleavage dioxygenases" evidence="4">
    <location>
        <begin position="80"/>
        <end position="108"/>
    </location>
</feature>
<dbReference type="AlphaFoldDB" id="A0A225MH66"/>
<dbReference type="Proteomes" id="UP000214603">
    <property type="component" value="Unassembled WGS sequence"/>
</dbReference>
<keyword evidence="3" id="KW-0560">Oxidoreductase</keyword>
<dbReference type="GO" id="GO:0019619">
    <property type="term" value="P:3,4-dihydroxybenzoate catabolic process"/>
    <property type="evidence" value="ECO:0007669"/>
    <property type="project" value="InterPro"/>
</dbReference>
<dbReference type="GO" id="GO:0008199">
    <property type="term" value="F:ferric iron binding"/>
    <property type="evidence" value="ECO:0007669"/>
    <property type="project" value="InterPro"/>
</dbReference>
<dbReference type="InterPro" id="IPR012785">
    <property type="entry name" value="Protocat_dOase_b"/>
</dbReference>
<dbReference type="CDD" id="cd03464">
    <property type="entry name" value="3_4-PCD_beta"/>
    <property type="match status" value="1"/>
</dbReference>
<dbReference type="InterPro" id="IPR000627">
    <property type="entry name" value="Intradiol_dOase_C"/>
</dbReference>
<evidence type="ECO:0000313" key="5">
    <source>
        <dbReference type="EMBL" id="OWT60584.1"/>
    </source>
</evidence>
<accession>A0A225MH66</accession>
<dbReference type="GO" id="GO:0018578">
    <property type="term" value="F:protocatechuate 3,4-dioxygenase activity"/>
    <property type="evidence" value="ECO:0007669"/>
    <property type="project" value="InterPro"/>
</dbReference>
<gene>
    <name evidence="5" type="primary">pcaH</name>
    <name evidence="5" type="ORF">CEY11_10150</name>
</gene>
<dbReference type="PANTHER" id="PTHR33711:SF10">
    <property type="entry name" value="INTRADIOL RING-CLEAVAGE DIOXYGENASES DOMAIN-CONTAINING PROTEIN"/>
    <property type="match status" value="1"/>
</dbReference>
<keyword evidence="6" id="KW-1185">Reference proteome</keyword>
<dbReference type="Gene3D" id="2.60.130.10">
    <property type="entry name" value="Aromatic compound dioxygenase"/>
    <property type="match status" value="1"/>
</dbReference>
<dbReference type="SUPFAM" id="SSF49482">
    <property type="entry name" value="Aromatic compound dioxygenase"/>
    <property type="match status" value="1"/>
</dbReference>
<keyword evidence="2 5" id="KW-0223">Dioxygenase</keyword>
<dbReference type="PROSITE" id="PS00083">
    <property type="entry name" value="INTRADIOL_DIOXYGENAS"/>
    <property type="match status" value="1"/>
</dbReference>
<evidence type="ECO:0000256" key="2">
    <source>
        <dbReference type="ARBA" id="ARBA00022964"/>
    </source>
</evidence>
<dbReference type="Pfam" id="PF12391">
    <property type="entry name" value="PCDO_beta_N"/>
    <property type="match status" value="1"/>
</dbReference>
<comment type="similarity">
    <text evidence="1">Belongs to the intradiol ring-cleavage dioxygenase family.</text>
</comment>
<reference evidence="6" key="1">
    <citation type="submission" date="2017-06" db="EMBL/GenBank/DDBJ databases">
        <title>Herbaspirillum phytohormonus sp. nov., isolated from the root nodule of Robinia pseudoacacia in lead-zinc mine.</title>
        <authorList>
            <person name="Fan M."/>
            <person name="Lin Y."/>
        </authorList>
    </citation>
    <scope>NUCLEOTIDE SEQUENCE [LARGE SCALE GENOMIC DNA]</scope>
    <source>
        <strain evidence="6">SC-089</strain>
    </source>
</reference>
<dbReference type="PANTHER" id="PTHR33711">
    <property type="entry name" value="DIOXYGENASE, PUTATIVE (AFU_ORTHOLOGUE AFUA_2G02910)-RELATED"/>
    <property type="match status" value="1"/>
</dbReference>
<evidence type="ECO:0000313" key="6">
    <source>
        <dbReference type="Proteomes" id="UP000214603"/>
    </source>
</evidence>
<dbReference type="EMBL" id="NJIH01000005">
    <property type="protein sequence ID" value="OWT60584.1"/>
    <property type="molecule type" value="Genomic_DNA"/>
</dbReference>
<dbReference type="InterPro" id="IPR050770">
    <property type="entry name" value="Intradiol_RC_Dioxygenase"/>
</dbReference>
<dbReference type="NCBIfam" id="TIGR02422">
    <property type="entry name" value="protocat_beta"/>
    <property type="match status" value="1"/>
</dbReference>
<evidence type="ECO:0000256" key="3">
    <source>
        <dbReference type="ARBA" id="ARBA00023002"/>
    </source>
</evidence>
<proteinExistence type="inferred from homology"/>
<evidence type="ECO:0000256" key="1">
    <source>
        <dbReference type="ARBA" id="ARBA00007825"/>
    </source>
</evidence>
<sequence>MSTASPMLNPRDWDSHPKLIEPGYKSSLLRGPTRPLLPLGEHLSNLRGPVYGHEIIGELDHDLTRNARRNGEPVGERIIVTGRVLDEGGRPVPDTLVEIWQANSTGRYVHKVDQHDAPLDPNFLGAGRTLTDAQGRYRFLTIKPGAYPWGNHHNAWRPNHIHFSLFGQYFGTRLVTQMYFPGDPLLQYDPIYQGVPEGARERLVSSFSMDITESDYALGYEFDIVLRGPRLTPMER</sequence>
<organism evidence="5 6">
    <name type="scientific">Candidimonas nitroreducens</name>
    <dbReference type="NCBI Taxonomy" id="683354"/>
    <lineage>
        <taxon>Bacteria</taxon>
        <taxon>Pseudomonadati</taxon>
        <taxon>Pseudomonadota</taxon>
        <taxon>Betaproteobacteria</taxon>
        <taxon>Burkholderiales</taxon>
        <taxon>Alcaligenaceae</taxon>
        <taxon>Candidimonas</taxon>
    </lineage>
</organism>
<dbReference type="Pfam" id="PF00775">
    <property type="entry name" value="Dioxygenase_C"/>
    <property type="match status" value="1"/>
</dbReference>
<protein>
    <submittedName>
        <fullName evidence="5">Protocatechuate 3,4-dioxygenase subunit beta</fullName>
    </submittedName>
</protein>
<evidence type="ECO:0000259" key="4">
    <source>
        <dbReference type="PROSITE" id="PS00083"/>
    </source>
</evidence>
<dbReference type="OrthoDB" id="9800887at2"/>
<name>A0A225MH66_9BURK</name>
<dbReference type="InterPro" id="IPR024756">
    <property type="entry name" value="PCDO_beta_N"/>
</dbReference>
<dbReference type="RefSeq" id="WP_088603284.1">
    <property type="nucleotide sequence ID" value="NZ_NJIH01000005.1"/>
</dbReference>